<proteinExistence type="predicted"/>
<organism evidence="2 3">
    <name type="scientific">Kalanchoe fedtschenkoi</name>
    <name type="common">Lavender scallops</name>
    <name type="synonym">South American air plant</name>
    <dbReference type="NCBI Taxonomy" id="63787"/>
    <lineage>
        <taxon>Eukaryota</taxon>
        <taxon>Viridiplantae</taxon>
        <taxon>Streptophyta</taxon>
        <taxon>Embryophyta</taxon>
        <taxon>Tracheophyta</taxon>
        <taxon>Spermatophyta</taxon>
        <taxon>Magnoliopsida</taxon>
        <taxon>eudicotyledons</taxon>
        <taxon>Gunneridae</taxon>
        <taxon>Pentapetalae</taxon>
        <taxon>Saxifragales</taxon>
        <taxon>Crassulaceae</taxon>
        <taxon>Kalanchoe</taxon>
    </lineage>
</organism>
<dbReference type="GO" id="GO:0019210">
    <property type="term" value="F:kinase inhibitor activity"/>
    <property type="evidence" value="ECO:0007669"/>
    <property type="project" value="InterPro"/>
</dbReference>
<dbReference type="OMA" id="QVLKRYM"/>
<dbReference type="PANTHER" id="PTHR33312">
    <property type="entry name" value="MEMBRANE-ASSOCIATED KINASE REGULATOR 4-RELATED"/>
    <property type="match status" value="1"/>
</dbReference>
<dbReference type="PANTHER" id="PTHR33312:SF19">
    <property type="entry name" value="BRI1 KINASE INHIBITOR 1"/>
    <property type="match status" value="1"/>
</dbReference>
<evidence type="ECO:0008006" key="4">
    <source>
        <dbReference type="Google" id="ProtNLM"/>
    </source>
</evidence>
<feature type="region of interest" description="Disordered" evidence="1">
    <location>
        <begin position="1"/>
        <end position="40"/>
    </location>
</feature>
<evidence type="ECO:0000313" key="2">
    <source>
        <dbReference type="EnsemblPlants" id="Kaladp0152s0006.1.v1.1.CDS.1"/>
    </source>
</evidence>
<dbReference type="InterPro" id="IPR039620">
    <property type="entry name" value="BKI1/MAKR1/3/4"/>
</dbReference>
<evidence type="ECO:0000313" key="3">
    <source>
        <dbReference type="Proteomes" id="UP000594263"/>
    </source>
</evidence>
<name>A0A7N1A5F0_KALFE</name>
<sequence>MMEARRQPGGSTLSITEENRHEEEEQQLKSPNSVSSTSSPSHEFSFALTVPFSTTQRAVDLSPADDIFFYGHLLPLHLFPRLPVSPRSSTDSSDGFTLPGTEFVQNQTSFAEPVRPPKSKSFAFFKRWRKRSEAGKPVEAEKKRTQRQFRFELSRLLKMYARLVRPLLTFREGRRNKRNQFKPQPISYSGNLGFRGRQEVVRGRGGEYASAPASIRTSPVNSGILLTTAKRVPSPVADSTMEELQSAIQAAIAHCKNSIAADKHCKL</sequence>
<feature type="compositionally biased region" description="Low complexity" evidence="1">
    <location>
        <begin position="30"/>
        <end position="40"/>
    </location>
</feature>
<feature type="compositionally biased region" description="Basic and acidic residues" evidence="1">
    <location>
        <begin position="17"/>
        <end position="27"/>
    </location>
</feature>
<dbReference type="EnsemblPlants" id="Kaladp0152s0006.1.v1.1">
    <property type="protein sequence ID" value="Kaladp0152s0006.1.v1.1.CDS.1"/>
    <property type="gene ID" value="Kaladp0152s0006.v1.1"/>
</dbReference>
<dbReference type="Gramene" id="Kaladp0152s0006.1.v1.1">
    <property type="protein sequence ID" value="Kaladp0152s0006.1.v1.1.CDS.1"/>
    <property type="gene ID" value="Kaladp0152s0006.v1.1"/>
</dbReference>
<accession>A0A7N1A5F0</accession>
<dbReference type="GO" id="GO:0005886">
    <property type="term" value="C:plasma membrane"/>
    <property type="evidence" value="ECO:0007669"/>
    <property type="project" value="InterPro"/>
</dbReference>
<evidence type="ECO:0000256" key="1">
    <source>
        <dbReference type="SAM" id="MobiDB-lite"/>
    </source>
</evidence>
<dbReference type="Proteomes" id="UP000594263">
    <property type="component" value="Unplaced"/>
</dbReference>
<keyword evidence="3" id="KW-1185">Reference proteome</keyword>
<protein>
    <recommendedName>
        <fullName evidence="4">BRI1 kinase inhibitor 1</fullName>
    </recommendedName>
</protein>
<dbReference type="AlphaFoldDB" id="A0A7N1A5F0"/>
<reference evidence="2" key="1">
    <citation type="submission" date="2021-01" db="UniProtKB">
        <authorList>
            <consortium name="EnsemblPlants"/>
        </authorList>
    </citation>
    <scope>IDENTIFICATION</scope>
</reference>